<dbReference type="AlphaFoldDB" id="A0A841L8Y9"/>
<feature type="domain" description="ATP-grasp" evidence="27">
    <location>
        <begin position="137"/>
        <end position="343"/>
    </location>
</feature>
<comment type="subcellular location">
    <subcellularLocation>
        <location evidence="3 22">Cytoplasm</location>
    </subcellularLocation>
</comment>
<feature type="binding site" evidence="25">
    <location>
        <position position="296"/>
    </location>
    <ligand>
        <name>Mg(2+)</name>
        <dbReference type="ChEBI" id="CHEBI:18420"/>
        <label>1</label>
    </ligand>
</feature>
<dbReference type="NCBIfam" id="NF002528">
    <property type="entry name" value="PRK01966.1-4"/>
    <property type="match status" value="1"/>
</dbReference>
<reference evidence="28 29" key="1">
    <citation type="submission" date="2020-08" db="EMBL/GenBank/DDBJ databases">
        <title>Genomic Encyclopedia of Type Strains, Phase IV (KMG-IV): sequencing the most valuable type-strain genomes for metagenomic binning, comparative biology and taxonomic classification.</title>
        <authorList>
            <person name="Goeker M."/>
        </authorList>
    </citation>
    <scope>NUCLEOTIDE SEQUENCE [LARGE SCALE GENOMIC DNA]</scope>
    <source>
        <strain evidence="28 29">DSM 103526</strain>
    </source>
</reference>
<dbReference type="PROSITE" id="PS00844">
    <property type="entry name" value="DALA_DALA_LIGASE_2"/>
    <property type="match status" value="1"/>
</dbReference>
<sequence>MKTNIYILYGGRSAEHEISLQSAMAVINGLDKQKYVIHPVYIGKDGTWQAGAPVDEGTVIDDKEQLKTLAHQSLFHSLGNFLLECFKKNEKSIIFPVLHGPNGEDGTIQGLLELLDIPYVGNGVLASALGMDKAVMKDLLTKEYIPQSHYMVLKYQDWQENKEHSYTEVEEVIGYPCFVKPARLGSSIGISRCESRETLGKAIQEAFLYDHKLVIEQEIIGREMQIAVLGNHQPQSSVVGEFILERPFMDYDAKYVDGKLLPIIPAKLSPEVSRAMRDMSLKVFKLLNCQGIARIDYFVTKEEQFYVNEVNTMPGFTKQSMTPALWNQTDGTTYSQLLDKLIQLGFEAYEEKKSIVIGR</sequence>
<evidence type="ECO:0000256" key="14">
    <source>
        <dbReference type="ARBA" id="ARBA00022984"/>
    </source>
</evidence>
<evidence type="ECO:0000256" key="19">
    <source>
        <dbReference type="ARBA" id="ARBA00068427"/>
    </source>
</evidence>
<evidence type="ECO:0000256" key="2">
    <source>
        <dbReference type="ARBA" id="ARBA00003921"/>
    </source>
</evidence>
<comment type="similarity">
    <text evidence="5 22">Belongs to the D-alanine--D-alanine ligase family.</text>
</comment>
<comment type="pathway">
    <text evidence="4 22">Cell wall biogenesis; peptidoglycan biosynthesis.</text>
</comment>
<dbReference type="Gene3D" id="3.30.470.20">
    <property type="entry name" value="ATP-grasp fold, B domain"/>
    <property type="match status" value="1"/>
</dbReference>
<dbReference type="Pfam" id="PF01820">
    <property type="entry name" value="Dala_Dala_lig_N"/>
    <property type="match status" value="1"/>
</dbReference>
<dbReference type="HAMAP" id="MF_00047">
    <property type="entry name" value="Dala_Dala_lig"/>
    <property type="match status" value="1"/>
</dbReference>
<comment type="cofactor">
    <cofactor evidence="1">
        <name>Mn(2+)</name>
        <dbReference type="ChEBI" id="CHEBI:29035"/>
    </cofactor>
</comment>
<comment type="caution">
    <text evidence="28">The sequence shown here is derived from an EMBL/GenBank/DDBJ whole genome shotgun (WGS) entry which is preliminary data.</text>
</comment>
<evidence type="ECO:0000256" key="12">
    <source>
        <dbReference type="ARBA" id="ARBA00022842"/>
    </source>
</evidence>
<dbReference type="InterPro" id="IPR005905">
    <property type="entry name" value="D_ala_D_ala"/>
</dbReference>
<dbReference type="FunFam" id="3.30.1490.20:FF:000007">
    <property type="entry name" value="D-alanine--D-alanine ligase"/>
    <property type="match status" value="1"/>
</dbReference>
<evidence type="ECO:0000256" key="24">
    <source>
        <dbReference type="PIRSR" id="PIRSR039102-2"/>
    </source>
</evidence>
<evidence type="ECO:0000256" key="8">
    <source>
        <dbReference type="ARBA" id="ARBA00022598"/>
    </source>
</evidence>
<feature type="binding site" evidence="24">
    <location>
        <begin position="308"/>
        <end position="309"/>
    </location>
    <ligand>
        <name>ATP</name>
        <dbReference type="ChEBI" id="CHEBI:30616"/>
    </ligand>
</feature>
<name>A0A841L8Y9_9FIRM</name>
<feature type="active site" evidence="23">
    <location>
        <position position="186"/>
    </location>
</feature>
<evidence type="ECO:0000256" key="3">
    <source>
        <dbReference type="ARBA" id="ARBA00004496"/>
    </source>
</evidence>
<dbReference type="GO" id="GO:0005524">
    <property type="term" value="F:ATP binding"/>
    <property type="evidence" value="ECO:0007669"/>
    <property type="project" value="UniProtKB-UniRule"/>
</dbReference>
<evidence type="ECO:0000256" key="7">
    <source>
        <dbReference type="ARBA" id="ARBA00022490"/>
    </source>
</evidence>
<dbReference type="GO" id="GO:0005829">
    <property type="term" value="C:cytosol"/>
    <property type="evidence" value="ECO:0007669"/>
    <property type="project" value="TreeGrafter"/>
</dbReference>
<dbReference type="InterPro" id="IPR011127">
    <property type="entry name" value="Dala_Dala_lig_N"/>
</dbReference>
<evidence type="ECO:0000256" key="21">
    <source>
        <dbReference type="ARBA" id="ARBA00077154"/>
    </source>
</evidence>
<dbReference type="InterPro" id="IPR011095">
    <property type="entry name" value="Dala_Dala_lig_C"/>
</dbReference>
<dbReference type="Gene3D" id="3.40.50.20">
    <property type="match status" value="1"/>
</dbReference>
<keyword evidence="16 22" id="KW-0961">Cell wall biogenesis/degradation</keyword>
<keyword evidence="9 25" id="KW-0479">Metal-binding</keyword>
<feature type="binding site" evidence="25">
    <location>
        <position position="309"/>
    </location>
    <ligand>
        <name>Mg(2+)</name>
        <dbReference type="ChEBI" id="CHEBI:18420"/>
        <label>2</label>
    </ligand>
</feature>
<evidence type="ECO:0000256" key="26">
    <source>
        <dbReference type="PROSITE-ProRule" id="PRU00409"/>
    </source>
</evidence>
<feature type="binding site" evidence="25">
    <location>
        <position position="309"/>
    </location>
    <ligand>
        <name>Mg(2+)</name>
        <dbReference type="ChEBI" id="CHEBI:18420"/>
        <label>1</label>
    </ligand>
</feature>
<dbReference type="SUPFAM" id="SSF52440">
    <property type="entry name" value="PreATP-grasp domain"/>
    <property type="match status" value="1"/>
</dbReference>
<keyword evidence="15 25" id="KW-0464">Manganese</keyword>
<evidence type="ECO:0000256" key="16">
    <source>
        <dbReference type="ARBA" id="ARBA00023316"/>
    </source>
</evidence>
<keyword evidence="7 22" id="KW-0963">Cytoplasm</keyword>
<dbReference type="PANTHER" id="PTHR23132">
    <property type="entry name" value="D-ALANINE--D-ALANINE LIGASE"/>
    <property type="match status" value="1"/>
</dbReference>
<keyword evidence="11 26" id="KW-0067">ATP-binding</keyword>
<dbReference type="PROSITE" id="PS50975">
    <property type="entry name" value="ATP_GRASP"/>
    <property type="match status" value="1"/>
</dbReference>
<feature type="binding site" evidence="25">
    <location>
        <position position="311"/>
    </location>
    <ligand>
        <name>Mg(2+)</name>
        <dbReference type="ChEBI" id="CHEBI:18420"/>
        <label>2</label>
    </ligand>
</feature>
<evidence type="ECO:0000256" key="10">
    <source>
        <dbReference type="ARBA" id="ARBA00022741"/>
    </source>
</evidence>
<feature type="binding site" evidence="24">
    <location>
        <begin position="178"/>
        <end position="180"/>
    </location>
    <ligand>
        <name>ATP</name>
        <dbReference type="ChEBI" id="CHEBI:30616"/>
    </ligand>
</feature>
<dbReference type="SUPFAM" id="SSF56059">
    <property type="entry name" value="Glutathione synthetase ATP-binding domain-like"/>
    <property type="match status" value="1"/>
</dbReference>
<dbReference type="NCBIfam" id="NF002526">
    <property type="entry name" value="PRK01966.1-2"/>
    <property type="match status" value="1"/>
</dbReference>
<keyword evidence="14 22" id="KW-0573">Peptidoglycan synthesis</keyword>
<evidence type="ECO:0000313" key="28">
    <source>
        <dbReference type="EMBL" id="MBB6218725.1"/>
    </source>
</evidence>
<dbReference type="InterPro" id="IPR016185">
    <property type="entry name" value="PreATP-grasp_dom_sf"/>
</dbReference>
<dbReference type="GO" id="GO:0071555">
    <property type="term" value="P:cell wall organization"/>
    <property type="evidence" value="ECO:0007669"/>
    <property type="project" value="UniProtKB-KW"/>
</dbReference>
<dbReference type="GO" id="GO:0009252">
    <property type="term" value="P:peptidoglycan biosynthetic process"/>
    <property type="evidence" value="ECO:0007669"/>
    <property type="project" value="UniProtKB-UniRule"/>
</dbReference>
<feature type="binding site" evidence="24">
    <location>
        <begin position="186"/>
        <end position="187"/>
    </location>
    <ligand>
        <name>ATP</name>
        <dbReference type="ChEBI" id="CHEBI:30616"/>
    </ligand>
</feature>
<dbReference type="GO" id="GO:0046872">
    <property type="term" value="F:metal ion binding"/>
    <property type="evidence" value="ECO:0007669"/>
    <property type="project" value="UniProtKB-KW"/>
</dbReference>
<keyword evidence="12 25" id="KW-0460">Magnesium</keyword>
<evidence type="ECO:0000256" key="18">
    <source>
        <dbReference type="ARBA" id="ARBA00060592"/>
    </source>
</evidence>
<evidence type="ECO:0000256" key="5">
    <source>
        <dbReference type="ARBA" id="ARBA00010871"/>
    </source>
</evidence>
<evidence type="ECO:0000256" key="13">
    <source>
        <dbReference type="ARBA" id="ARBA00022960"/>
    </source>
</evidence>
<comment type="pathway">
    <text evidence="18">Glycan biosynthesis.</text>
</comment>
<dbReference type="Proteomes" id="UP000579281">
    <property type="component" value="Unassembled WGS sequence"/>
</dbReference>
<evidence type="ECO:0000256" key="22">
    <source>
        <dbReference type="HAMAP-Rule" id="MF_00047"/>
    </source>
</evidence>
<dbReference type="EC" id="6.3.2.4" evidence="6 22"/>
<dbReference type="InterPro" id="IPR011761">
    <property type="entry name" value="ATP-grasp"/>
</dbReference>
<feature type="binding site" evidence="24">
    <location>
        <begin position="216"/>
        <end position="223"/>
    </location>
    <ligand>
        <name>ATP</name>
        <dbReference type="ChEBI" id="CHEBI:30616"/>
    </ligand>
</feature>
<evidence type="ECO:0000313" key="29">
    <source>
        <dbReference type="Proteomes" id="UP000579281"/>
    </source>
</evidence>
<dbReference type="GO" id="GO:0008716">
    <property type="term" value="F:D-alanine-D-alanine ligase activity"/>
    <property type="evidence" value="ECO:0007669"/>
    <property type="project" value="UniProtKB-UniRule"/>
</dbReference>
<evidence type="ECO:0000256" key="15">
    <source>
        <dbReference type="ARBA" id="ARBA00023211"/>
    </source>
</evidence>
<feature type="active site" evidence="23">
    <location>
        <position position="15"/>
    </location>
</feature>
<protein>
    <recommendedName>
        <fullName evidence="19 22">D-alanine--D-alanine ligase</fullName>
        <ecNumber evidence="6 22">6.3.2.4</ecNumber>
    </recommendedName>
    <alternativeName>
        <fullName evidence="21 22">D-Ala-D-Ala ligase</fullName>
    </alternativeName>
    <alternativeName>
        <fullName evidence="20 22">D-alanylalanine synthetase</fullName>
    </alternativeName>
</protein>
<comment type="function">
    <text evidence="2 22">Cell wall formation.</text>
</comment>
<dbReference type="NCBIfam" id="TIGR01205">
    <property type="entry name" value="D_ala_D_alaTIGR"/>
    <property type="match status" value="1"/>
</dbReference>
<dbReference type="Gene3D" id="3.30.1490.20">
    <property type="entry name" value="ATP-grasp fold, A domain"/>
    <property type="match status" value="1"/>
</dbReference>
<dbReference type="GO" id="GO:0008360">
    <property type="term" value="P:regulation of cell shape"/>
    <property type="evidence" value="ECO:0007669"/>
    <property type="project" value="UniProtKB-KW"/>
</dbReference>
<feature type="active site" evidence="23">
    <location>
        <position position="320"/>
    </location>
</feature>
<dbReference type="Pfam" id="PF07478">
    <property type="entry name" value="Dala_Dala_lig_C"/>
    <property type="match status" value="1"/>
</dbReference>
<keyword evidence="13 22" id="KW-0133">Cell shape</keyword>
<keyword evidence="29" id="KW-1185">Reference proteome</keyword>
<accession>A0A841L8Y9</accession>
<evidence type="ECO:0000256" key="20">
    <source>
        <dbReference type="ARBA" id="ARBA00076288"/>
    </source>
</evidence>
<dbReference type="EMBL" id="JACHEN010000046">
    <property type="protein sequence ID" value="MBB6218725.1"/>
    <property type="molecule type" value="Genomic_DNA"/>
</dbReference>
<comment type="cofactor">
    <cofactor evidence="25">
        <name>Mg(2+)</name>
        <dbReference type="ChEBI" id="CHEBI:18420"/>
    </cofactor>
    <cofactor evidence="25">
        <name>Mn(2+)</name>
        <dbReference type="ChEBI" id="CHEBI:29035"/>
    </cofactor>
    <text evidence="25">Binds 2 magnesium or manganese ions per subunit.</text>
</comment>
<proteinExistence type="inferred from homology"/>
<keyword evidence="10 24" id="KW-0547">Nucleotide-binding</keyword>
<dbReference type="PROSITE" id="PS00843">
    <property type="entry name" value="DALA_DALA_LIGASE_1"/>
    <property type="match status" value="1"/>
</dbReference>
<evidence type="ECO:0000256" key="11">
    <source>
        <dbReference type="ARBA" id="ARBA00022840"/>
    </source>
</evidence>
<feature type="binding site" evidence="24">
    <location>
        <position position="133"/>
    </location>
    <ligand>
        <name>ATP</name>
        <dbReference type="ChEBI" id="CHEBI:30616"/>
    </ligand>
</feature>
<evidence type="ECO:0000256" key="17">
    <source>
        <dbReference type="ARBA" id="ARBA00047614"/>
    </source>
</evidence>
<gene>
    <name evidence="22" type="primary">ddl</name>
    <name evidence="28" type="ORF">HNQ80_004900</name>
</gene>
<dbReference type="PANTHER" id="PTHR23132:SF25">
    <property type="entry name" value="D-ALANINE--D-ALANINE LIGASE A"/>
    <property type="match status" value="1"/>
</dbReference>
<evidence type="ECO:0000256" key="23">
    <source>
        <dbReference type="PIRSR" id="PIRSR039102-1"/>
    </source>
</evidence>
<evidence type="ECO:0000256" key="4">
    <source>
        <dbReference type="ARBA" id="ARBA00004752"/>
    </source>
</evidence>
<comment type="catalytic activity">
    <reaction evidence="17 22">
        <text>2 D-alanine + ATP = D-alanyl-D-alanine + ADP + phosphate + H(+)</text>
        <dbReference type="Rhea" id="RHEA:11224"/>
        <dbReference type="ChEBI" id="CHEBI:15378"/>
        <dbReference type="ChEBI" id="CHEBI:30616"/>
        <dbReference type="ChEBI" id="CHEBI:43474"/>
        <dbReference type="ChEBI" id="CHEBI:57416"/>
        <dbReference type="ChEBI" id="CHEBI:57822"/>
        <dbReference type="ChEBI" id="CHEBI:456216"/>
        <dbReference type="EC" id="6.3.2.4"/>
    </reaction>
</comment>
<evidence type="ECO:0000256" key="9">
    <source>
        <dbReference type="ARBA" id="ARBA00022723"/>
    </source>
</evidence>
<dbReference type="InterPro" id="IPR000291">
    <property type="entry name" value="D-Ala_lig_Van_CS"/>
</dbReference>
<keyword evidence="8 22" id="KW-0436">Ligase</keyword>
<organism evidence="28 29">
    <name type="scientific">Anaerosolibacter carboniphilus</name>
    <dbReference type="NCBI Taxonomy" id="1417629"/>
    <lineage>
        <taxon>Bacteria</taxon>
        <taxon>Bacillati</taxon>
        <taxon>Bacillota</taxon>
        <taxon>Clostridia</taxon>
        <taxon>Peptostreptococcales</taxon>
        <taxon>Thermotaleaceae</taxon>
        <taxon>Anaerosolibacter</taxon>
    </lineage>
</organism>
<dbReference type="InterPro" id="IPR013815">
    <property type="entry name" value="ATP_grasp_subdomain_1"/>
</dbReference>
<dbReference type="PIRSF" id="PIRSF039102">
    <property type="entry name" value="Ddl/VanB"/>
    <property type="match status" value="1"/>
</dbReference>
<evidence type="ECO:0000256" key="25">
    <source>
        <dbReference type="PIRSR" id="PIRSR039102-3"/>
    </source>
</evidence>
<evidence type="ECO:0000259" key="27">
    <source>
        <dbReference type="PROSITE" id="PS50975"/>
    </source>
</evidence>
<dbReference type="UniPathway" id="UPA00219"/>
<evidence type="ECO:0000256" key="1">
    <source>
        <dbReference type="ARBA" id="ARBA00001936"/>
    </source>
</evidence>
<dbReference type="RefSeq" id="WP_184313455.1">
    <property type="nucleotide sequence ID" value="NZ_JACHEN010000046.1"/>
</dbReference>
<evidence type="ECO:0000256" key="6">
    <source>
        <dbReference type="ARBA" id="ARBA00012216"/>
    </source>
</evidence>